<reference evidence="3" key="1">
    <citation type="journal article" date="2019" name="Int. J. Syst. Evol. Microbiol.">
        <title>The Global Catalogue of Microorganisms (GCM) 10K type strain sequencing project: providing services to taxonomists for standard genome sequencing and annotation.</title>
        <authorList>
            <consortium name="The Broad Institute Genomics Platform"/>
            <consortium name="The Broad Institute Genome Sequencing Center for Infectious Disease"/>
            <person name="Wu L."/>
            <person name="Ma J."/>
        </authorList>
    </citation>
    <scope>NUCLEOTIDE SEQUENCE [LARGE SCALE GENOMIC DNA]</scope>
    <source>
        <strain evidence="3">CGMCC 1.6375</strain>
    </source>
</reference>
<organism evidence="2 3">
    <name type="scientific">Dyadobacter beijingensis</name>
    <dbReference type="NCBI Taxonomy" id="365489"/>
    <lineage>
        <taxon>Bacteria</taxon>
        <taxon>Pseudomonadati</taxon>
        <taxon>Bacteroidota</taxon>
        <taxon>Cytophagia</taxon>
        <taxon>Cytophagales</taxon>
        <taxon>Spirosomataceae</taxon>
        <taxon>Dyadobacter</taxon>
    </lineage>
</organism>
<dbReference type="Pfam" id="PF00199">
    <property type="entry name" value="Catalase"/>
    <property type="match status" value="1"/>
</dbReference>
<dbReference type="InterPro" id="IPR020835">
    <property type="entry name" value="Catalase_sf"/>
</dbReference>
<dbReference type="InterPro" id="IPR011614">
    <property type="entry name" value="Catalase_core"/>
</dbReference>
<dbReference type="SUPFAM" id="SSF56634">
    <property type="entry name" value="Heme-dependent catalase-like"/>
    <property type="match status" value="1"/>
</dbReference>
<dbReference type="Gene3D" id="2.40.180.10">
    <property type="entry name" value="Catalase core domain"/>
    <property type="match status" value="1"/>
</dbReference>
<name>A0ABQ2IIA6_9BACT</name>
<evidence type="ECO:0000313" key="2">
    <source>
        <dbReference type="EMBL" id="GGN12580.1"/>
    </source>
</evidence>
<gene>
    <name evidence="2" type="ORF">GCM10010967_55780</name>
</gene>
<sequence length="104" mass="11739">MVRNYTTDPSQNSCQIINQLISNALQNITLRFFVEIPIIRQAFRNPHGTHGDYPLIPVGELSLNRNPANYFAEVEQAAYGRGIVNAFRISLEEVRDYEDEGAGV</sequence>
<accession>A0ABQ2IIA6</accession>
<dbReference type="EMBL" id="BMLI01000004">
    <property type="protein sequence ID" value="GGN12580.1"/>
    <property type="molecule type" value="Genomic_DNA"/>
</dbReference>
<protein>
    <recommendedName>
        <fullName evidence="1">Catalase core domain-containing protein</fullName>
    </recommendedName>
</protein>
<comment type="caution">
    <text evidence="2">The sequence shown here is derived from an EMBL/GenBank/DDBJ whole genome shotgun (WGS) entry which is preliminary data.</text>
</comment>
<keyword evidence="3" id="KW-1185">Reference proteome</keyword>
<feature type="domain" description="Catalase core" evidence="1">
    <location>
        <begin position="50"/>
        <end position="82"/>
    </location>
</feature>
<proteinExistence type="predicted"/>
<evidence type="ECO:0000259" key="1">
    <source>
        <dbReference type="Pfam" id="PF00199"/>
    </source>
</evidence>
<evidence type="ECO:0000313" key="3">
    <source>
        <dbReference type="Proteomes" id="UP000632339"/>
    </source>
</evidence>
<dbReference type="Proteomes" id="UP000632339">
    <property type="component" value="Unassembled WGS sequence"/>
</dbReference>